<dbReference type="EMBL" id="QJKJ01011245">
    <property type="protein sequence ID" value="RDX71661.1"/>
    <property type="molecule type" value="Genomic_DNA"/>
</dbReference>
<dbReference type="AlphaFoldDB" id="A0A371F060"/>
<protein>
    <submittedName>
        <fullName evidence="1">Uncharacterized protein</fullName>
    </submittedName>
</protein>
<sequence length="87" mass="10496">MHIFFAWMAIDMPNIDLSFLCYKLAIYPKTKPVAQKKRRLGRDMRKTAIRFLNAKLSQFKKYVGATYQQLMDKVFVKTLIRNKWRYT</sequence>
<organism evidence="1 2">
    <name type="scientific">Mucuna pruriens</name>
    <name type="common">Velvet bean</name>
    <name type="synonym">Dolichos pruriens</name>
    <dbReference type="NCBI Taxonomy" id="157652"/>
    <lineage>
        <taxon>Eukaryota</taxon>
        <taxon>Viridiplantae</taxon>
        <taxon>Streptophyta</taxon>
        <taxon>Embryophyta</taxon>
        <taxon>Tracheophyta</taxon>
        <taxon>Spermatophyta</taxon>
        <taxon>Magnoliopsida</taxon>
        <taxon>eudicotyledons</taxon>
        <taxon>Gunneridae</taxon>
        <taxon>Pentapetalae</taxon>
        <taxon>rosids</taxon>
        <taxon>fabids</taxon>
        <taxon>Fabales</taxon>
        <taxon>Fabaceae</taxon>
        <taxon>Papilionoideae</taxon>
        <taxon>50 kb inversion clade</taxon>
        <taxon>NPAAA clade</taxon>
        <taxon>indigoferoid/millettioid clade</taxon>
        <taxon>Phaseoleae</taxon>
        <taxon>Mucuna</taxon>
    </lineage>
</organism>
<keyword evidence="2" id="KW-1185">Reference proteome</keyword>
<feature type="non-terminal residue" evidence="1">
    <location>
        <position position="1"/>
    </location>
</feature>
<dbReference type="OrthoDB" id="1928766at2759"/>
<gene>
    <name evidence="1" type="ORF">CR513_48967</name>
</gene>
<proteinExistence type="predicted"/>
<evidence type="ECO:0000313" key="2">
    <source>
        <dbReference type="Proteomes" id="UP000257109"/>
    </source>
</evidence>
<dbReference type="Proteomes" id="UP000257109">
    <property type="component" value="Unassembled WGS sequence"/>
</dbReference>
<reference evidence="1" key="1">
    <citation type="submission" date="2018-05" db="EMBL/GenBank/DDBJ databases">
        <title>Draft genome of Mucuna pruriens seed.</title>
        <authorList>
            <person name="Nnadi N.E."/>
            <person name="Vos R."/>
            <person name="Hasami M.H."/>
            <person name="Devisetty U.K."/>
            <person name="Aguiy J.C."/>
        </authorList>
    </citation>
    <scope>NUCLEOTIDE SEQUENCE [LARGE SCALE GENOMIC DNA]</scope>
    <source>
        <strain evidence="1">JCA_2017</strain>
    </source>
</reference>
<evidence type="ECO:0000313" key="1">
    <source>
        <dbReference type="EMBL" id="RDX71661.1"/>
    </source>
</evidence>
<accession>A0A371F060</accession>
<name>A0A371F060_MUCPR</name>
<comment type="caution">
    <text evidence="1">The sequence shown here is derived from an EMBL/GenBank/DDBJ whole genome shotgun (WGS) entry which is preliminary data.</text>
</comment>